<evidence type="ECO:0000256" key="6">
    <source>
        <dbReference type="ARBA" id="ARBA00012378"/>
    </source>
</evidence>
<keyword evidence="10" id="KW-0378">Hydrolase</keyword>
<dbReference type="Gene3D" id="2.40.320.10">
    <property type="entry name" value="Hypothetical Protein Pfu-838710-001"/>
    <property type="match status" value="1"/>
</dbReference>
<evidence type="ECO:0000256" key="12">
    <source>
        <dbReference type="ARBA" id="ARBA00022990"/>
    </source>
</evidence>
<dbReference type="RefSeq" id="XP_024745319.1">
    <property type="nucleotide sequence ID" value="XM_024895796.1"/>
</dbReference>
<keyword evidence="16" id="KW-1185">Reference proteome</keyword>
<dbReference type="CDD" id="cd07758">
    <property type="entry name" value="ThTPase"/>
    <property type="match status" value="1"/>
</dbReference>
<dbReference type="PANTHER" id="PTHR14586:SF1">
    <property type="entry name" value="THIAMINE-TRIPHOSPHATASE"/>
    <property type="match status" value="1"/>
</dbReference>
<evidence type="ECO:0000256" key="5">
    <source>
        <dbReference type="ARBA" id="ARBA00011245"/>
    </source>
</evidence>
<sequence length="255" mass="29371">MPQYLRIAFRSLWFNKNDEIMPLFRLLRWNVKPESFSKRPASSMAFRRLPKACVLEVERKFRSLAVPKLTRYGGLPHFKSLQSLPVEVIHDSYYDKSGLLSKSGAWVRKRNGIWEAKLKKGGNFLNSKFEELSGIENISAYIKHTTGIDDSESRNFGLEPIAVFTTTREAWIADEEFHIVRDMMDFGHEVGEVELQKALVGVDGGEPTEQQKQDEMQLMDERIAAFMKTYAWAITPGRPTGKVTAYFEWKRRNGA</sequence>
<dbReference type="EMBL" id="KZ680225">
    <property type="protein sequence ID" value="PTB61999.1"/>
    <property type="molecule type" value="Genomic_DNA"/>
</dbReference>
<evidence type="ECO:0000313" key="16">
    <source>
        <dbReference type="Proteomes" id="UP000241546"/>
    </source>
</evidence>
<dbReference type="Pfam" id="PF01928">
    <property type="entry name" value="CYTH"/>
    <property type="match status" value="1"/>
</dbReference>
<keyword evidence="9" id="KW-0479">Metal-binding</keyword>
<evidence type="ECO:0000256" key="10">
    <source>
        <dbReference type="ARBA" id="ARBA00022801"/>
    </source>
</evidence>
<feature type="domain" description="CYTH" evidence="14">
    <location>
        <begin position="56"/>
        <end position="196"/>
    </location>
</feature>
<dbReference type="GO" id="GO:0042357">
    <property type="term" value="P:thiamine diphosphate metabolic process"/>
    <property type="evidence" value="ECO:0007669"/>
    <property type="project" value="TreeGrafter"/>
</dbReference>
<dbReference type="Proteomes" id="UP000241546">
    <property type="component" value="Unassembled WGS sequence"/>
</dbReference>
<evidence type="ECO:0000256" key="11">
    <source>
        <dbReference type="ARBA" id="ARBA00022842"/>
    </source>
</evidence>
<evidence type="ECO:0000256" key="9">
    <source>
        <dbReference type="ARBA" id="ARBA00022723"/>
    </source>
</evidence>
<name>A0A2T4AY54_9HYPO</name>
<keyword evidence="12" id="KW-0007">Acetylation</keyword>
<dbReference type="GO" id="GO:0050333">
    <property type="term" value="F:thiamine triphosphate phosphatase activity"/>
    <property type="evidence" value="ECO:0007669"/>
    <property type="project" value="UniProtKB-EC"/>
</dbReference>
<protein>
    <recommendedName>
        <fullName evidence="7">Thiamine-triphosphatase</fullName>
        <ecNumber evidence="6">3.6.1.28</ecNumber>
    </recommendedName>
</protein>
<keyword evidence="8" id="KW-0963">Cytoplasm</keyword>
<dbReference type="OrthoDB" id="442176at2759"/>
<evidence type="ECO:0000256" key="7">
    <source>
        <dbReference type="ARBA" id="ARBA00020088"/>
    </source>
</evidence>
<dbReference type="InterPro" id="IPR039582">
    <property type="entry name" value="THTPA"/>
</dbReference>
<comment type="cofactor">
    <cofactor evidence="1">
        <name>Mg(2+)</name>
        <dbReference type="ChEBI" id="CHEBI:18420"/>
    </cofactor>
</comment>
<dbReference type="GeneID" id="36603914"/>
<comment type="subcellular location">
    <subcellularLocation>
        <location evidence="3">Cytoplasm</location>
    </subcellularLocation>
</comment>
<dbReference type="PANTHER" id="PTHR14586">
    <property type="entry name" value="THIAMINE-TRIPHOSPHATASE"/>
    <property type="match status" value="1"/>
</dbReference>
<evidence type="ECO:0000256" key="1">
    <source>
        <dbReference type="ARBA" id="ARBA00001946"/>
    </source>
</evidence>
<comment type="function">
    <text evidence="2">Hydrolase highly specific for thiamine triphosphate (ThTP).</text>
</comment>
<dbReference type="GO" id="GO:0005737">
    <property type="term" value="C:cytoplasm"/>
    <property type="evidence" value="ECO:0007669"/>
    <property type="project" value="UniProtKB-SubCell"/>
</dbReference>
<dbReference type="InterPro" id="IPR023577">
    <property type="entry name" value="CYTH_domain"/>
</dbReference>
<proteinExistence type="inferred from homology"/>
<dbReference type="SUPFAM" id="SSF55154">
    <property type="entry name" value="CYTH-like phosphatases"/>
    <property type="match status" value="1"/>
</dbReference>
<evidence type="ECO:0000259" key="14">
    <source>
        <dbReference type="Pfam" id="PF01928"/>
    </source>
</evidence>
<organism evidence="15 16">
    <name type="scientific">Trichoderma citrinoviride</name>
    <dbReference type="NCBI Taxonomy" id="58853"/>
    <lineage>
        <taxon>Eukaryota</taxon>
        <taxon>Fungi</taxon>
        <taxon>Dikarya</taxon>
        <taxon>Ascomycota</taxon>
        <taxon>Pezizomycotina</taxon>
        <taxon>Sordariomycetes</taxon>
        <taxon>Hypocreomycetidae</taxon>
        <taxon>Hypocreales</taxon>
        <taxon>Hypocreaceae</taxon>
        <taxon>Trichoderma</taxon>
    </lineage>
</organism>
<dbReference type="GO" id="GO:0000287">
    <property type="term" value="F:magnesium ion binding"/>
    <property type="evidence" value="ECO:0007669"/>
    <property type="project" value="TreeGrafter"/>
</dbReference>
<dbReference type="EC" id="3.6.1.28" evidence="6"/>
<comment type="subunit">
    <text evidence="5">Monomer.</text>
</comment>
<comment type="similarity">
    <text evidence="4">Belongs to the ThTPase family.</text>
</comment>
<reference evidence="16" key="1">
    <citation type="submission" date="2016-07" db="EMBL/GenBank/DDBJ databases">
        <title>Multiple horizontal gene transfer events from other fungi enriched the ability of initially mycotrophic Trichoderma (Ascomycota) to feed on dead plant biomass.</title>
        <authorList>
            <consortium name="DOE Joint Genome Institute"/>
            <person name="Atanasova L."/>
            <person name="Chenthamara K."/>
            <person name="Zhang J."/>
            <person name="Grujic M."/>
            <person name="Henrissat B."/>
            <person name="Kuo A."/>
            <person name="Aerts A."/>
            <person name="Salamov A."/>
            <person name="Lipzen A."/>
            <person name="Labutti K."/>
            <person name="Barry K."/>
            <person name="Miao Y."/>
            <person name="Rahimi M.J."/>
            <person name="Shen Q."/>
            <person name="Grigoriev I.V."/>
            <person name="Kubicek C.P."/>
            <person name="Druzhinina I.S."/>
        </authorList>
    </citation>
    <scope>NUCLEOTIDE SEQUENCE [LARGE SCALE GENOMIC DNA]</scope>
    <source>
        <strain evidence="16">TUCIM 6016</strain>
    </source>
</reference>
<accession>A0A2T4AY54</accession>
<dbReference type="GO" id="GO:0006772">
    <property type="term" value="P:thiamine metabolic process"/>
    <property type="evidence" value="ECO:0007669"/>
    <property type="project" value="InterPro"/>
</dbReference>
<comment type="catalytic activity">
    <reaction evidence="13">
        <text>thiamine triphosphate + H2O = thiamine diphosphate + phosphate + H(+)</text>
        <dbReference type="Rhea" id="RHEA:11744"/>
        <dbReference type="ChEBI" id="CHEBI:15377"/>
        <dbReference type="ChEBI" id="CHEBI:15378"/>
        <dbReference type="ChEBI" id="CHEBI:43474"/>
        <dbReference type="ChEBI" id="CHEBI:58937"/>
        <dbReference type="ChEBI" id="CHEBI:58938"/>
        <dbReference type="EC" id="3.6.1.28"/>
    </reaction>
</comment>
<gene>
    <name evidence="15" type="ORF">BBK36DRAFT_1172847</name>
</gene>
<dbReference type="InterPro" id="IPR033469">
    <property type="entry name" value="CYTH-like_dom_sf"/>
</dbReference>
<dbReference type="InterPro" id="IPR012177">
    <property type="entry name" value="ThTPase_euk"/>
</dbReference>
<evidence type="ECO:0000256" key="4">
    <source>
        <dbReference type="ARBA" id="ARBA00008181"/>
    </source>
</evidence>
<evidence type="ECO:0000256" key="13">
    <source>
        <dbReference type="ARBA" id="ARBA00048194"/>
    </source>
</evidence>
<evidence type="ECO:0000256" key="2">
    <source>
        <dbReference type="ARBA" id="ARBA00002106"/>
    </source>
</evidence>
<evidence type="ECO:0000256" key="8">
    <source>
        <dbReference type="ARBA" id="ARBA00022490"/>
    </source>
</evidence>
<keyword evidence="11" id="KW-0460">Magnesium</keyword>
<evidence type="ECO:0000313" key="15">
    <source>
        <dbReference type="EMBL" id="PTB61999.1"/>
    </source>
</evidence>
<evidence type="ECO:0000256" key="3">
    <source>
        <dbReference type="ARBA" id="ARBA00004496"/>
    </source>
</evidence>
<dbReference type="AlphaFoldDB" id="A0A2T4AY54"/>